<evidence type="ECO:0000313" key="4">
    <source>
        <dbReference type="EMBL" id="WAW10889.1"/>
    </source>
</evidence>
<dbReference type="Gene3D" id="3.30.450.20">
    <property type="entry name" value="PAS domain"/>
    <property type="match status" value="1"/>
</dbReference>
<evidence type="ECO:0000259" key="2">
    <source>
        <dbReference type="PROSITE" id="PS50883"/>
    </source>
</evidence>
<dbReference type="PANTHER" id="PTHR44757">
    <property type="entry name" value="DIGUANYLATE CYCLASE DGCP"/>
    <property type="match status" value="1"/>
</dbReference>
<dbReference type="Proteomes" id="UP001156215">
    <property type="component" value="Chromosome"/>
</dbReference>
<dbReference type="PROSITE" id="PS50887">
    <property type="entry name" value="GGDEF"/>
    <property type="match status" value="1"/>
</dbReference>
<dbReference type="PANTHER" id="PTHR44757:SF2">
    <property type="entry name" value="BIOFILM ARCHITECTURE MAINTENANCE PROTEIN MBAA"/>
    <property type="match status" value="1"/>
</dbReference>
<dbReference type="SMART" id="SM00267">
    <property type="entry name" value="GGDEF"/>
    <property type="match status" value="1"/>
</dbReference>
<proteinExistence type="predicted"/>
<dbReference type="SUPFAM" id="SSF103190">
    <property type="entry name" value="Sensory domain-like"/>
    <property type="match status" value="1"/>
</dbReference>
<dbReference type="Gene3D" id="3.20.20.450">
    <property type="entry name" value="EAL domain"/>
    <property type="match status" value="1"/>
</dbReference>
<feature type="transmembrane region" description="Helical" evidence="1">
    <location>
        <begin position="321"/>
        <end position="344"/>
    </location>
</feature>
<dbReference type="InterPro" id="IPR000160">
    <property type="entry name" value="GGDEF_dom"/>
</dbReference>
<dbReference type="EMBL" id="CP098242">
    <property type="protein sequence ID" value="WAW10889.1"/>
    <property type="molecule type" value="Genomic_DNA"/>
</dbReference>
<dbReference type="InterPro" id="IPR035919">
    <property type="entry name" value="EAL_sf"/>
</dbReference>
<name>A0A9E9P3D4_9BURK</name>
<dbReference type="RefSeq" id="WP_269309959.1">
    <property type="nucleotide sequence ID" value="NZ_CP098242.1"/>
</dbReference>
<feature type="domain" description="GGDEF" evidence="3">
    <location>
        <begin position="373"/>
        <end position="506"/>
    </location>
</feature>
<dbReference type="NCBIfam" id="TIGR00254">
    <property type="entry name" value="GGDEF"/>
    <property type="match status" value="1"/>
</dbReference>
<protein>
    <submittedName>
        <fullName evidence="4">EAL domain-containing protein</fullName>
    </submittedName>
</protein>
<evidence type="ECO:0000259" key="3">
    <source>
        <dbReference type="PROSITE" id="PS50887"/>
    </source>
</evidence>
<dbReference type="InterPro" id="IPR052155">
    <property type="entry name" value="Biofilm_reg_signaling"/>
</dbReference>
<dbReference type="InterPro" id="IPR043128">
    <property type="entry name" value="Rev_trsase/Diguanyl_cyclase"/>
</dbReference>
<dbReference type="FunFam" id="3.20.20.450:FF:000001">
    <property type="entry name" value="Cyclic di-GMP phosphodiesterase yahA"/>
    <property type="match status" value="1"/>
</dbReference>
<dbReference type="AlphaFoldDB" id="A0A9E9P3D4"/>
<dbReference type="KEGG" id="ovb:NB640_04395"/>
<organism evidence="4 5">
    <name type="scientific">Oxalobacter vibrioformis</name>
    <dbReference type="NCBI Taxonomy" id="933080"/>
    <lineage>
        <taxon>Bacteria</taxon>
        <taxon>Pseudomonadati</taxon>
        <taxon>Pseudomonadota</taxon>
        <taxon>Betaproteobacteria</taxon>
        <taxon>Burkholderiales</taxon>
        <taxon>Oxalobacteraceae</taxon>
        <taxon>Oxalobacter</taxon>
    </lineage>
</organism>
<keyword evidence="1" id="KW-1133">Transmembrane helix</keyword>
<reference evidence="4" key="1">
    <citation type="journal article" date="2022" name="Front. Microbiol.">
        <title>New perspectives on an old grouping: The genomic and phenotypic variability of Oxalobacter formigenes and the implications for calcium oxalate stone prevention.</title>
        <authorList>
            <person name="Chmiel J.A."/>
            <person name="Carr C."/>
            <person name="Stuivenberg G.A."/>
            <person name="Venema R."/>
            <person name="Chanyi R.M."/>
            <person name="Al K.F."/>
            <person name="Giguere D."/>
            <person name="Say H."/>
            <person name="Akouris P.P."/>
            <person name="Dominguez Romero S.A."/>
            <person name="Kwong A."/>
            <person name="Tai V."/>
            <person name="Koval S.F."/>
            <person name="Razvi H."/>
            <person name="Bjazevic J."/>
            <person name="Burton J.P."/>
        </authorList>
    </citation>
    <scope>NUCLEOTIDE SEQUENCE</scope>
    <source>
        <strain evidence="4">WoOx3</strain>
    </source>
</reference>
<dbReference type="SUPFAM" id="SSF141868">
    <property type="entry name" value="EAL domain-like"/>
    <property type="match status" value="1"/>
</dbReference>
<dbReference type="PROSITE" id="PS50883">
    <property type="entry name" value="EAL"/>
    <property type="match status" value="1"/>
</dbReference>
<dbReference type="CDD" id="cd18773">
    <property type="entry name" value="PDC1_HK_sensor"/>
    <property type="match status" value="1"/>
</dbReference>
<evidence type="ECO:0000313" key="5">
    <source>
        <dbReference type="Proteomes" id="UP001156215"/>
    </source>
</evidence>
<dbReference type="Pfam" id="PF00990">
    <property type="entry name" value="GGDEF"/>
    <property type="match status" value="1"/>
</dbReference>
<accession>A0A9E9P3D4</accession>
<dbReference type="SMART" id="SM00052">
    <property type="entry name" value="EAL"/>
    <property type="match status" value="1"/>
</dbReference>
<dbReference type="CDD" id="cd01948">
    <property type="entry name" value="EAL"/>
    <property type="match status" value="1"/>
</dbReference>
<evidence type="ECO:0000256" key="1">
    <source>
        <dbReference type="SAM" id="Phobius"/>
    </source>
</evidence>
<dbReference type="InterPro" id="IPR029787">
    <property type="entry name" value="Nucleotide_cyclase"/>
</dbReference>
<dbReference type="SUPFAM" id="SSF55073">
    <property type="entry name" value="Nucleotide cyclase"/>
    <property type="match status" value="1"/>
</dbReference>
<dbReference type="InterPro" id="IPR029151">
    <property type="entry name" value="Sensor-like_sf"/>
</dbReference>
<dbReference type="InterPro" id="IPR001633">
    <property type="entry name" value="EAL_dom"/>
</dbReference>
<keyword evidence="1" id="KW-0812">Transmembrane</keyword>
<dbReference type="Gene3D" id="3.30.70.270">
    <property type="match status" value="1"/>
</dbReference>
<sequence length="779" mass="89234">MSPQSLKRQPFVFFFLFASLIWALLAWFSTRLYTTWQAEQAQETIEERAKEGMHELEDGLGRTIRLLQYVTDLLSRYENIREAVDRENRHSAISQLPEEQRRLYYEKQPRLRLINEELAYAAKDADVISNIWIMKKDGITIASGNASDRESFVGTRFDYRNYFIDGISGKKRHQYAFGVRTGIPGLFFASPIRQDNHTIGVVASKVNLSYLYNWVSQINGILIDKYGVIIQAGNHQFEMMSLPDATVHMLSEKHRMDRYNRTEFPVLSITPWEGIDKIQLMQIGDLSSPFYVMTTKIMGDEFTLMTAIDASSLLARTEHRLFLIILIGGGMLFFLVLTVVAYQFQILQRIRQRRAMAKQLINREISRADASGKQFAVMYIDMDAFKEVNDTFDYETGDNILQVINERIQEVIRKTDTIIRRTEDTFITLLNDIGSPSDVENIAIKIQEAIHAPLDVSGVTLRLTASIGIAMYPTDGQTASQILRHADTALYSIKEKGRAEYAFYHTQMSVDLAARNRLDADMEKALEQKEFFLVYQPQLSLKTGKLIGCEALIRWQHPTRGLISPAEFIPVAERTGFINSLGPWILDEACRQVKAWNDELSASIRVAVNISPIQFQRRDLLNSIKVVLEKNTFPPSQLELEMTETLMMTDTERVLLIIQELQELGMQISIDDFGTGYSSLAYLRKFDANVLKIDRAFVNDMVTNINDRAIISAIINMANSLEYQVIAEGVETTEQYVLLKELGCHAIQGYWFSTPLPPDDFIRFYNQHTQNLNKQTANH</sequence>
<keyword evidence="1" id="KW-0472">Membrane</keyword>
<dbReference type="Pfam" id="PF00563">
    <property type="entry name" value="EAL"/>
    <property type="match status" value="1"/>
</dbReference>
<feature type="transmembrane region" description="Helical" evidence="1">
    <location>
        <begin position="12"/>
        <end position="30"/>
    </location>
</feature>
<gene>
    <name evidence="4" type="ORF">NB640_04395</name>
</gene>
<keyword evidence="5" id="KW-1185">Reference proteome</keyword>
<feature type="domain" description="EAL" evidence="2">
    <location>
        <begin position="515"/>
        <end position="769"/>
    </location>
</feature>
<dbReference type="CDD" id="cd01949">
    <property type="entry name" value="GGDEF"/>
    <property type="match status" value="1"/>
</dbReference>